<keyword evidence="2 4" id="KW-0663">Pyridoxal phosphate</keyword>
<evidence type="ECO:0000259" key="7">
    <source>
        <dbReference type="SMART" id="SM01005"/>
    </source>
</evidence>
<dbReference type="GO" id="GO:0009252">
    <property type="term" value="P:peptidoglycan biosynthetic process"/>
    <property type="evidence" value="ECO:0007669"/>
    <property type="project" value="TreeGrafter"/>
</dbReference>
<dbReference type="Gene3D" id="3.20.20.10">
    <property type="entry name" value="Alanine racemase"/>
    <property type="match status" value="1"/>
</dbReference>
<feature type="modified residue" description="N6-(pyridoxal phosphate)lysine" evidence="4 5">
    <location>
        <position position="63"/>
    </location>
</feature>
<comment type="caution">
    <text evidence="8">The sequence shown here is derived from an EMBL/GenBank/DDBJ whole genome shotgun (WGS) entry which is preliminary data.</text>
</comment>
<dbReference type="InterPro" id="IPR020622">
    <property type="entry name" value="Ala_racemase_pyridoxalP-BS"/>
</dbReference>
<dbReference type="PANTHER" id="PTHR30511:SF0">
    <property type="entry name" value="ALANINE RACEMASE, CATABOLIC-RELATED"/>
    <property type="match status" value="1"/>
</dbReference>
<dbReference type="CDD" id="cd00430">
    <property type="entry name" value="PLPDE_III_AR"/>
    <property type="match status" value="1"/>
</dbReference>
<dbReference type="PANTHER" id="PTHR30511">
    <property type="entry name" value="ALANINE RACEMASE"/>
    <property type="match status" value="1"/>
</dbReference>
<evidence type="ECO:0000256" key="3">
    <source>
        <dbReference type="ARBA" id="ARBA00023235"/>
    </source>
</evidence>
<dbReference type="InterPro" id="IPR011079">
    <property type="entry name" value="Ala_racemase_C"/>
</dbReference>
<comment type="cofactor">
    <cofactor evidence="1 4 5">
        <name>pyridoxal 5'-phosphate</name>
        <dbReference type="ChEBI" id="CHEBI:597326"/>
    </cofactor>
</comment>
<dbReference type="RefSeq" id="WP_033521118.1">
    <property type="nucleotide sequence ID" value="NZ_JDUS01000005.1"/>
</dbReference>
<evidence type="ECO:0000313" key="9">
    <source>
        <dbReference type="Proteomes" id="UP000029096"/>
    </source>
</evidence>
<evidence type="ECO:0000256" key="5">
    <source>
        <dbReference type="PIRSR" id="PIRSR600821-50"/>
    </source>
</evidence>
<dbReference type="SUPFAM" id="SSF51419">
    <property type="entry name" value="PLP-binding barrel"/>
    <property type="match status" value="1"/>
</dbReference>
<dbReference type="InterPro" id="IPR029066">
    <property type="entry name" value="PLP-binding_barrel"/>
</dbReference>
<dbReference type="NCBIfam" id="TIGR00492">
    <property type="entry name" value="alr"/>
    <property type="match status" value="1"/>
</dbReference>
<organism evidence="8 9">
    <name type="scientific">Bifidobacterium bohemicum DSM 22767</name>
    <dbReference type="NCBI Taxonomy" id="1437606"/>
    <lineage>
        <taxon>Bacteria</taxon>
        <taxon>Bacillati</taxon>
        <taxon>Actinomycetota</taxon>
        <taxon>Actinomycetes</taxon>
        <taxon>Bifidobacteriales</taxon>
        <taxon>Bifidobacteriaceae</taxon>
        <taxon>Bifidobacterium</taxon>
    </lineage>
</organism>
<dbReference type="InterPro" id="IPR000821">
    <property type="entry name" value="Ala_racemase"/>
</dbReference>
<dbReference type="OrthoDB" id="9813814at2"/>
<keyword evidence="3 4" id="KW-0413">Isomerase</keyword>
<feature type="domain" description="Alanine racemase C-terminal" evidence="7">
    <location>
        <begin position="282"/>
        <end position="432"/>
    </location>
</feature>
<dbReference type="PROSITE" id="PS00395">
    <property type="entry name" value="ALANINE_RACEMASE"/>
    <property type="match status" value="1"/>
</dbReference>
<keyword evidence="9" id="KW-1185">Reference proteome</keyword>
<comment type="pathway">
    <text evidence="4">Amino-acid biosynthesis; D-alanine biosynthesis; D-alanine from L-alanine: step 1/1.</text>
</comment>
<dbReference type="GO" id="GO:0030632">
    <property type="term" value="P:D-alanine biosynthetic process"/>
    <property type="evidence" value="ECO:0007669"/>
    <property type="project" value="UniProtKB-UniRule"/>
</dbReference>
<dbReference type="HAMAP" id="MF_01201">
    <property type="entry name" value="Ala_racemase"/>
    <property type="match status" value="1"/>
</dbReference>
<feature type="active site" description="Proton acceptor; specific for D-alanine" evidence="4">
    <location>
        <position position="63"/>
    </location>
</feature>
<proteinExistence type="inferred from homology"/>
<dbReference type="GO" id="GO:0030170">
    <property type="term" value="F:pyridoxal phosphate binding"/>
    <property type="evidence" value="ECO:0007669"/>
    <property type="project" value="UniProtKB-UniRule"/>
</dbReference>
<evidence type="ECO:0000256" key="6">
    <source>
        <dbReference type="PIRSR" id="PIRSR600821-52"/>
    </source>
</evidence>
<dbReference type="InterPro" id="IPR001608">
    <property type="entry name" value="Ala_racemase_N"/>
</dbReference>
<feature type="binding site" evidence="4 6">
    <location>
        <position position="165"/>
    </location>
    <ligand>
        <name>substrate</name>
    </ligand>
</feature>
<dbReference type="Gene3D" id="2.40.37.10">
    <property type="entry name" value="Lyase, Ornithine Decarboxylase, Chain A, domain 1"/>
    <property type="match status" value="1"/>
</dbReference>
<name>A0A086ZFZ7_9BIFI</name>
<dbReference type="Pfam" id="PF00842">
    <property type="entry name" value="Ala_racemase_C"/>
    <property type="match status" value="1"/>
</dbReference>
<evidence type="ECO:0000256" key="1">
    <source>
        <dbReference type="ARBA" id="ARBA00001933"/>
    </source>
</evidence>
<dbReference type="eggNOG" id="COG0787">
    <property type="taxonomic scope" value="Bacteria"/>
</dbReference>
<dbReference type="SMART" id="SM01005">
    <property type="entry name" value="Ala_racemase_C"/>
    <property type="match status" value="1"/>
</dbReference>
<dbReference type="GO" id="GO:0005829">
    <property type="term" value="C:cytosol"/>
    <property type="evidence" value="ECO:0007669"/>
    <property type="project" value="TreeGrafter"/>
</dbReference>
<dbReference type="InterPro" id="IPR009006">
    <property type="entry name" value="Ala_racemase/Decarboxylase_C"/>
</dbReference>
<dbReference type="EC" id="5.1.1.1" evidence="4"/>
<protein>
    <recommendedName>
        <fullName evidence="4">Alanine racemase</fullName>
        <ecNumber evidence="4">5.1.1.1</ecNumber>
    </recommendedName>
</protein>
<comment type="function">
    <text evidence="4">Catalyzes the interconversion of L-alanine and D-alanine. May also act on other amino acids.</text>
</comment>
<comment type="catalytic activity">
    <reaction evidence="4">
        <text>L-alanine = D-alanine</text>
        <dbReference type="Rhea" id="RHEA:20249"/>
        <dbReference type="ChEBI" id="CHEBI:57416"/>
        <dbReference type="ChEBI" id="CHEBI:57972"/>
        <dbReference type="EC" id="5.1.1.1"/>
    </reaction>
</comment>
<evidence type="ECO:0000256" key="2">
    <source>
        <dbReference type="ARBA" id="ARBA00022898"/>
    </source>
</evidence>
<dbReference type="EMBL" id="JGYP01000002">
    <property type="protein sequence ID" value="KFI45447.1"/>
    <property type="molecule type" value="Genomic_DNA"/>
</dbReference>
<gene>
    <name evidence="8" type="ORF">BBOH_1144</name>
</gene>
<dbReference type="AlphaFoldDB" id="A0A086ZFZ7"/>
<dbReference type="UniPathway" id="UPA00042">
    <property type="reaction ID" value="UER00497"/>
</dbReference>
<feature type="active site" description="Proton acceptor; specific for L-alanine" evidence="4">
    <location>
        <position position="303"/>
    </location>
</feature>
<accession>A0A086ZFZ7</accession>
<comment type="similarity">
    <text evidence="4">Belongs to the alanine racemase family.</text>
</comment>
<dbReference type="SUPFAM" id="SSF50621">
    <property type="entry name" value="Alanine racemase C-terminal domain-like"/>
    <property type="match status" value="1"/>
</dbReference>
<dbReference type="GO" id="GO:0008784">
    <property type="term" value="F:alanine racemase activity"/>
    <property type="evidence" value="ECO:0007669"/>
    <property type="project" value="UniProtKB-UniRule"/>
</dbReference>
<dbReference type="Pfam" id="PF01168">
    <property type="entry name" value="Ala_racemase_N"/>
    <property type="match status" value="1"/>
</dbReference>
<dbReference type="PRINTS" id="PR00992">
    <property type="entry name" value="ALARACEMASE"/>
</dbReference>
<sequence>MTLSALEPWRFSSRLGEAHYQSALRRYPGQAIVDLKAMRDNMRLLVDRVGGPKSNTAVMGVVKADGYGHGLIPAALAALAGGATWLGTAQPREALLLRMAGIGTDRCHILTWVYNGAHAPLAELIASDIDISVGSLDAIDALAAAARKTNKTARVHVKVDTGFGRNGFTEEGFDAALDALVPLVKEGVIDVVGQFSHFSVADAPDVPEFVEVTNGQLETFNRFTVRMERAGIPPRIRHLANTAATLTRPDTWFELVRPGIGLYGYEADPVMGGPADYGLTPAMTLQAQLATVKDVGAGHGISYGRTYLTDDVTSTAIVPLGYADGIHRSASGFDARGAKHVDKPGGPVRVMTDEGPRIMRVSGRVCMDQFILDLHGRADQLGVREGDTVELFGPGRGEEYCEPTADDWGRASGTISYEIFACLRNRIPRLYLHAFDVFDARDVAMLKPGTLL</sequence>
<evidence type="ECO:0000313" key="8">
    <source>
        <dbReference type="EMBL" id="KFI45447.1"/>
    </source>
</evidence>
<evidence type="ECO:0000256" key="4">
    <source>
        <dbReference type="HAMAP-Rule" id="MF_01201"/>
    </source>
</evidence>
<dbReference type="STRING" id="1437606.BBOH_1144"/>
<reference evidence="8 9" key="1">
    <citation type="submission" date="2014-03" db="EMBL/GenBank/DDBJ databases">
        <title>Genomics of Bifidobacteria.</title>
        <authorList>
            <person name="Ventura M."/>
            <person name="Milani C."/>
            <person name="Lugli G.A."/>
        </authorList>
    </citation>
    <scope>NUCLEOTIDE SEQUENCE [LARGE SCALE GENOMIC DNA]</scope>
    <source>
        <strain evidence="8 9">DSM 22767</strain>
    </source>
</reference>
<dbReference type="Proteomes" id="UP000029096">
    <property type="component" value="Unassembled WGS sequence"/>
</dbReference>
<feature type="binding site" evidence="4 6">
    <location>
        <position position="367"/>
    </location>
    <ligand>
        <name>substrate</name>
    </ligand>
</feature>